<protein>
    <submittedName>
        <fullName evidence="1">Uncharacterized protein</fullName>
    </submittedName>
</protein>
<gene>
    <name evidence="1" type="ORF">CD29_04780</name>
</gene>
<keyword evidence="2" id="KW-1185">Reference proteome</keyword>
<dbReference type="OrthoDB" id="2734776at2"/>
<dbReference type="eggNOG" id="ENOG50312J3">
    <property type="taxonomic scope" value="Bacteria"/>
</dbReference>
<accession>A0A0A3IAM0</accession>
<sequence length="164" mass="19610">MNKDKFLTTNSKNRVAIVNELLKREGFDLQRVADALEINYSTFTKLMQEDDYVYIKRENQYYKFVRDEGQISTISNQSNSEMDYIKKNFPLLKSIIERYKHNDDFIIDKRIFRSTSKISSKNFRMPDDLYQNFVATCENEFPHLKIQDIIAQLLLDFTDKYSNK</sequence>
<dbReference type="Proteomes" id="UP000030416">
    <property type="component" value="Unassembled WGS sequence"/>
</dbReference>
<dbReference type="EMBL" id="JPVN01000004">
    <property type="protein sequence ID" value="KGR79848.1"/>
    <property type="molecule type" value="Genomic_DNA"/>
</dbReference>
<comment type="caution">
    <text evidence="1">The sequence shown here is derived from an EMBL/GenBank/DDBJ whole genome shotgun (WGS) entry which is preliminary data.</text>
</comment>
<proteinExistence type="predicted"/>
<evidence type="ECO:0000313" key="2">
    <source>
        <dbReference type="Proteomes" id="UP000030416"/>
    </source>
</evidence>
<dbReference type="RefSeq" id="WP_036183408.1">
    <property type="nucleotide sequence ID" value="NZ_AVDA01000004.1"/>
</dbReference>
<reference evidence="1 2" key="1">
    <citation type="submission" date="2014-02" db="EMBL/GenBank/DDBJ databases">
        <title>Draft genome sequence of Lysinibacillus manganicus DSM 26584T.</title>
        <authorList>
            <person name="Zhang F."/>
            <person name="Wang G."/>
            <person name="Zhang L."/>
        </authorList>
    </citation>
    <scope>NUCLEOTIDE SEQUENCE [LARGE SCALE GENOMIC DNA]</scope>
    <source>
        <strain evidence="1 2">DSM 26584</strain>
    </source>
</reference>
<dbReference type="AlphaFoldDB" id="A0A0A3IAM0"/>
<name>A0A0A3IAM0_9BACL</name>
<evidence type="ECO:0000313" key="1">
    <source>
        <dbReference type="EMBL" id="KGR79848.1"/>
    </source>
</evidence>
<organism evidence="1 2">
    <name type="scientific">Ureibacillus manganicus DSM 26584</name>
    <dbReference type="NCBI Taxonomy" id="1384049"/>
    <lineage>
        <taxon>Bacteria</taxon>
        <taxon>Bacillati</taxon>
        <taxon>Bacillota</taxon>
        <taxon>Bacilli</taxon>
        <taxon>Bacillales</taxon>
        <taxon>Caryophanaceae</taxon>
        <taxon>Ureibacillus</taxon>
    </lineage>
</organism>